<dbReference type="AlphaFoldDB" id="A0A1V4KZB4"/>
<protein>
    <submittedName>
        <fullName evidence="1">Uncharacterized protein</fullName>
    </submittedName>
</protein>
<gene>
    <name evidence="1" type="ORF">AV530_003872</name>
</gene>
<evidence type="ECO:0000313" key="2">
    <source>
        <dbReference type="Proteomes" id="UP000190648"/>
    </source>
</evidence>
<sequence length="66" mass="7143">MNVLHQNEGEGADCTTLSDRIGEQRNAECQMDSWCLCGNRLKQDKVEACPSINSPASYASPSSHAS</sequence>
<keyword evidence="2" id="KW-1185">Reference proteome</keyword>
<dbReference type="EMBL" id="LSYS01001150">
    <property type="protein sequence ID" value="OPJ89712.1"/>
    <property type="molecule type" value="Genomic_DNA"/>
</dbReference>
<organism evidence="1 2">
    <name type="scientific">Patagioenas fasciata monilis</name>
    <dbReference type="NCBI Taxonomy" id="372326"/>
    <lineage>
        <taxon>Eukaryota</taxon>
        <taxon>Metazoa</taxon>
        <taxon>Chordata</taxon>
        <taxon>Craniata</taxon>
        <taxon>Vertebrata</taxon>
        <taxon>Euteleostomi</taxon>
        <taxon>Archelosauria</taxon>
        <taxon>Archosauria</taxon>
        <taxon>Dinosauria</taxon>
        <taxon>Saurischia</taxon>
        <taxon>Theropoda</taxon>
        <taxon>Coelurosauria</taxon>
        <taxon>Aves</taxon>
        <taxon>Neognathae</taxon>
        <taxon>Neoaves</taxon>
        <taxon>Columbimorphae</taxon>
        <taxon>Columbiformes</taxon>
        <taxon>Columbidae</taxon>
        <taxon>Patagioenas</taxon>
    </lineage>
</organism>
<evidence type="ECO:0000313" key="1">
    <source>
        <dbReference type="EMBL" id="OPJ89712.1"/>
    </source>
</evidence>
<name>A0A1V4KZB4_PATFA</name>
<accession>A0A1V4KZB4</accession>
<proteinExistence type="predicted"/>
<dbReference type="Proteomes" id="UP000190648">
    <property type="component" value="Unassembled WGS sequence"/>
</dbReference>
<comment type="caution">
    <text evidence="1">The sequence shown here is derived from an EMBL/GenBank/DDBJ whole genome shotgun (WGS) entry which is preliminary data.</text>
</comment>
<reference evidence="1 2" key="1">
    <citation type="submission" date="2016-02" db="EMBL/GenBank/DDBJ databases">
        <title>Band-tailed pigeon sequencing and assembly.</title>
        <authorList>
            <person name="Soares A.E."/>
            <person name="Novak B.J."/>
            <person name="Rice E.S."/>
            <person name="O'Connell B."/>
            <person name="Chang D."/>
            <person name="Weber S."/>
            <person name="Shapiro B."/>
        </authorList>
    </citation>
    <scope>NUCLEOTIDE SEQUENCE [LARGE SCALE GENOMIC DNA]</scope>
    <source>
        <strain evidence="1">BTP2013</strain>
        <tissue evidence="1">Blood</tissue>
    </source>
</reference>